<dbReference type="PRINTS" id="PR01592">
    <property type="entry name" value="LCRVANTIGEN"/>
</dbReference>
<evidence type="ECO:0000313" key="2">
    <source>
        <dbReference type="Proteomes" id="UP000256503"/>
    </source>
</evidence>
<dbReference type="AlphaFoldDB" id="A0AAD0VSY1"/>
<dbReference type="GeneID" id="49613132"/>
<dbReference type="Pfam" id="PF04792">
    <property type="entry name" value="LcrV"/>
    <property type="match status" value="1"/>
</dbReference>
<accession>A0AAD0VSY1</accession>
<organism evidence="1 2">
    <name type="scientific">Pseudomonas plecoglossicida</name>
    <dbReference type="NCBI Taxonomy" id="70775"/>
    <lineage>
        <taxon>Bacteria</taxon>
        <taxon>Pseudomonadati</taxon>
        <taxon>Pseudomonadota</taxon>
        <taxon>Gammaproteobacteria</taxon>
        <taxon>Pseudomonadales</taxon>
        <taxon>Pseudomonadaceae</taxon>
        <taxon>Pseudomonas</taxon>
    </lineage>
</organism>
<protein>
    <submittedName>
        <fullName evidence="1">Uncharacterized protein</fullName>
    </submittedName>
</protein>
<dbReference type="RefSeq" id="WP_081663604.1">
    <property type="nucleotide sequence ID" value="NZ_CP031146.1"/>
</dbReference>
<name>A0AAD0VSY1_PSEDL</name>
<dbReference type="GO" id="GO:0005576">
    <property type="term" value="C:extracellular region"/>
    <property type="evidence" value="ECO:0007669"/>
    <property type="project" value="InterPro"/>
</dbReference>
<dbReference type="Proteomes" id="UP000256503">
    <property type="component" value="Chromosome"/>
</dbReference>
<dbReference type="SUPFAM" id="SSF103388">
    <property type="entry name" value="Virulence-associated V antigen"/>
    <property type="match status" value="1"/>
</dbReference>
<reference evidence="1 2" key="1">
    <citation type="submission" date="2018-07" db="EMBL/GenBank/DDBJ databases">
        <title>Complete genome sequence of a Pseudomonas plecoglossicida strain pathogenic to the marine fish, Larimichthys crocea.</title>
        <authorList>
            <person name="Tao Z."/>
        </authorList>
    </citation>
    <scope>NUCLEOTIDE SEQUENCE [LARGE SCALE GENOMIC DNA]</scope>
    <source>
        <strain evidence="1 2">XSDHY-P</strain>
    </source>
</reference>
<gene>
    <name evidence="1" type="ORF">DVB73_06835</name>
</gene>
<dbReference type="EMBL" id="CP031146">
    <property type="protein sequence ID" value="AXM95535.1"/>
    <property type="molecule type" value="Genomic_DNA"/>
</dbReference>
<sequence>MARIEEVGVNRLGSVQESEVSPDAVARLLKSLHENKVELVLDGHRLTAKQAEKIFVALLSDGGSEGGSPDENVQAIRKAIQGQAGKALEVGELFMHLPSQRLDVMIIAGFTEILQGQAAKKNSQSDELKSLSVELKIYSVIQSQVSAALAKKEAFDISASGVNLMDYKLYGYTSAEQWAGSKERVFLEKLDTHSREGMSIREFLEGGPKETGKLSNLQNSYAYEKDNNPLQNFSTTLADRSRPLGDSVNEKSAQLNETNARYNAVIDAFSRMVDKFDKLLKTALG</sequence>
<dbReference type="InterPro" id="IPR036139">
    <property type="entry name" value="Vir_assoc_V_ag_sf"/>
</dbReference>
<proteinExistence type="predicted"/>
<dbReference type="InterPro" id="IPR005413">
    <property type="entry name" value="LowCa_resp_V_Ag"/>
</dbReference>
<evidence type="ECO:0000313" key="1">
    <source>
        <dbReference type="EMBL" id="AXM95535.1"/>
    </source>
</evidence>